<comment type="caution">
    <text evidence="2">The sequence shown here is derived from an EMBL/GenBank/DDBJ whole genome shotgun (WGS) entry which is preliminary data.</text>
</comment>
<evidence type="ECO:0000313" key="3">
    <source>
        <dbReference type="Proteomes" id="UP000800093"/>
    </source>
</evidence>
<evidence type="ECO:0000256" key="1">
    <source>
        <dbReference type="SAM" id="MobiDB-lite"/>
    </source>
</evidence>
<name>A0A9P4N171_9PLEO</name>
<sequence length="223" mass="24347">MSLGAPCSSRRTARGDPSAGSLVDAHRQAGWLGEETGDRHGKLQQVATTEQDRTGAPAERRRHNSGRYYFCRLVRHERGSTWTCFLRSRSSTEQKRPPPDPNPLSRERCWRRRAIGQRLPQLWLAAEPWMTTLRAGTLDPPQAPCPHAMPRMPSSHVLSLPVVRLPPHSGGKAALSLASAPSPGVYIPHTYVYRALLSATAGCSSSSSSCTPSPPSNDADHVT</sequence>
<reference evidence="3" key="1">
    <citation type="journal article" date="2020" name="Stud. Mycol.">
        <title>101 Dothideomycetes genomes: A test case for predicting lifestyles and emergence of pathogens.</title>
        <authorList>
            <person name="Haridas S."/>
            <person name="Albert R."/>
            <person name="Binder M."/>
            <person name="Bloem J."/>
            <person name="LaButti K."/>
            <person name="Salamov A."/>
            <person name="Andreopoulos B."/>
            <person name="Baker S."/>
            <person name="Barry K."/>
            <person name="Bills G."/>
            <person name="Bluhm B."/>
            <person name="Cannon C."/>
            <person name="Castanera R."/>
            <person name="Culley D."/>
            <person name="Daum C."/>
            <person name="Ezra D."/>
            <person name="Gonzalez J."/>
            <person name="Henrissat B."/>
            <person name="Kuo A."/>
            <person name="Liang C."/>
            <person name="Lipzen A."/>
            <person name="Lutzoni F."/>
            <person name="Magnuson J."/>
            <person name="Mondo S."/>
            <person name="Nolan M."/>
            <person name="Ohm R."/>
            <person name="Pangilinan J."/>
            <person name="Park H.-J."/>
            <person name="Ramirez L."/>
            <person name="Alfaro M."/>
            <person name="Sun H."/>
            <person name="Tritt A."/>
            <person name="Yoshinaga Y."/>
            <person name="Zwiers L.-H."/>
            <person name="Turgeon B."/>
            <person name="Goodwin S."/>
            <person name="Spatafora J."/>
            <person name="Crous P."/>
            <person name="Grigoriev I."/>
        </authorList>
    </citation>
    <scope>NUCLEOTIDE SEQUENCE [LARGE SCALE GENOMIC DNA]</scope>
    <source>
        <strain evidence="3">CBS 304.66</strain>
    </source>
</reference>
<dbReference type="Proteomes" id="UP000800093">
    <property type="component" value="Unassembled WGS sequence"/>
</dbReference>
<accession>A0A9P4N171</accession>
<organism evidence="2 3">
    <name type="scientific">Lojkania enalia</name>
    <dbReference type="NCBI Taxonomy" id="147567"/>
    <lineage>
        <taxon>Eukaryota</taxon>
        <taxon>Fungi</taxon>
        <taxon>Dikarya</taxon>
        <taxon>Ascomycota</taxon>
        <taxon>Pezizomycotina</taxon>
        <taxon>Dothideomycetes</taxon>
        <taxon>Pleosporomycetidae</taxon>
        <taxon>Pleosporales</taxon>
        <taxon>Pleosporales incertae sedis</taxon>
        <taxon>Lojkania</taxon>
    </lineage>
</organism>
<feature type="region of interest" description="Disordered" evidence="1">
    <location>
        <begin position="204"/>
        <end position="223"/>
    </location>
</feature>
<feature type="region of interest" description="Disordered" evidence="1">
    <location>
        <begin position="1"/>
        <end position="61"/>
    </location>
</feature>
<proteinExistence type="predicted"/>
<protein>
    <submittedName>
        <fullName evidence="2">Uncharacterized protein</fullName>
    </submittedName>
</protein>
<dbReference type="AlphaFoldDB" id="A0A9P4N171"/>
<gene>
    <name evidence="2" type="ORF">CC78DRAFT_587136</name>
</gene>
<evidence type="ECO:0000313" key="2">
    <source>
        <dbReference type="EMBL" id="KAF2258449.1"/>
    </source>
</evidence>
<feature type="region of interest" description="Disordered" evidence="1">
    <location>
        <begin position="88"/>
        <end position="107"/>
    </location>
</feature>
<keyword evidence="3" id="KW-1185">Reference proteome</keyword>
<dbReference type="EMBL" id="ML986764">
    <property type="protein sequence ID" value="KAF2258449.1"/>
    <property type="molecule type" value="Genomic_DNA"/>
</dbReference>